<gene>
    <name evidence="3" type="ORF">OO014_01210</name>
</gene>
<accession>A0ABT5GDI0</accession>
<organism evidence="3 4">
    <name type="scientific">Intrasporangium calvum</name>
    <dbReference type="NCBI Taxonomy" id="53358"/>
    <lineage>
        <taxon>Bacteria</taxon>
        <taxon>Bacillati</taxon>
        <taxon>Actinomycetota</taxon>
        <taxon>Actinomycetes</taxon>
        <taxon>Micrococcales</taxon>
        <taxon>Intrasporangiaceae</taxon>
        <taxon>Intrasporangium</taxon>
    </lineage>
</organism>
<comment type="caution">
    <text evidence="3">The sequence shown here is derived from an EMBL/GenBank/DDBJ whole genome shotgun (WGS) entry which is preliminary data.</text>
</comment>
<protein>
    <submittedName>
        <fullName evidence="3">Glycerophosphodiester phosphodiesterase family protein</fullName>
    </submittedName>
</protein>
<keyword evidence="4" id="KW-1185">Reference proteome</keyword>
<dbReference type="PROSITE" id="PS51704">
    <property type="entry name" value="GP_PDE"/>
    <property type="match status" value="1"/>
</dbReference>
<name>A0ABT5GDI0_9MICO</name>
<dbReference type="Gene3D" id="3.20.20.190">
    <property type="entry name" value="Phosphatidylinositol (PI) phosphodiesterase"/>
    <property type="match status" value="1"/>
</dbReference>
<evidence type="ECO:0000259" key="2">
    <source>
        <dbReference type="PROSITE" id="PS51704"/>
    </source>
</evidence>
<reference evidence="3 4" key="1">
    <citation type="submission" date="2022-11" db="EMBL/GenBank/DDBJ databases">
        <title>Anaerobic phenanthrene biodegradation by a DNRA strain PheN6.</title>
        <authorList>
            <person name="Zhang Z."/>
        </authorList>
    </citation>
    <scope>NUCLEOTIDE SEQUENCE [LARGE SCALE GENOMIC DNA]</scope>
    <source>
        <strain evidence="3 4">PheN6</strain>
    </source>
</reference>
<dbReference type="SUPFAM" id="SSF51695">
    <property type="entry name" value="PLC-like phosphodiesterases"/>
    <property type="match status" value="1"/>
</dbReference>
<dbReference type="InterPro" id="IPR030395">
    <property type="entry name" value="GP_PDE_dom"/>
</dbReference>
<sequence length="309" mass="33063">MQHLLVEPSPATSTSLTQRLHHRSERLWPGSRLDIQGHRGARARVVESTIESFVAAFDAGATGVELDVRLTADGHVVVWHDPRLEPEKCSSTRDDLIGARVDELTLDQLRTVDVGSRTSAAFPLQRPAPGAGIPTLSELLAVGRDRAPDIWWTIELKLDPTEPGVDRTRALLLDSVLAAVAAAGTGPRTLVHSFDWAALELAQQLAPELHRSALAVTGVTYTEGSPWLGGVDWRDHRDDLAGAAAAVGAHVVAPHHDSVDAELVARAHELGLGVLPWTVNDPDDLRRVVAAGVDGLITDDPELALSVLG</sequence>
<dbReference type="InterPro" id="IPR017946">
    <property type="entry name" value="PLC-like_Pdiesterase_TIM-brl"/>
</dbReference>
<proteinExistence type="predicted"/>
<dbReference type="PANTHER" id="PTHR46211:SF14">
    <property type="entry name" value="GLYCEROPHOSPHODIESTER PHOSPHODIESTERASE"/>
    <property type="match status" value="1"/>
</dbReference>
<evidence type="ECO:0000313" key="3">
    <source>
        <dbReference type="EMBL" id="MDC5695860.1"/>
    </source>
</evidence>
<dbReference type="Pfam" id="PF03009">
    <property type="entry name" value="GDPD"/>
    <property type="match status" value="1"/>
</dbReference>
<feature type="domain" description="GP-PDE" evidence="2">
    <location>
        <begin position="33"/>
        <end position="308"/>
    </location>
</feature>
<dbReference type="RefSeq" id="WP_272460406.1">
    <property type="nucleotide sequence ID" value="NZ_JAPFQL010000003.1"/>
</dbReference>
<dbReference type="EMBL" id="JAPFQL010000003">
    <property type="protein sequence ID" value="MDC5695860.1"/>
    <property type="molecule type" value="Genomic_DNA"/>
</dbReference>
<dbReference type="Proteomes" id="UP001150259">
    <property type="component" value="Unassembled WGS sequence"/>
</dbReference>
<evidence type="ECO:0000313" key="4">
    <source>
        <dbReference type="Proteomes" id="UP001150259"/>
    </source>
</evidence>
<evidence type="ECO:0000256" key="1">
    <source>
        <dbReference type="SAM" id="MobiDB-lite"/>
    </source>
</evidence>
<dbReference type="PANTHER" id="PTHR46211">
    <property type="entry name" value="GLYCEROPHOSPHORYL DIESTER PHOSPHODIESTERASE"/>
    <property type="match status" value="1"/>
</dbReference>
<feature type="region of interest" description="Disordered" evidence="1">
    <location>
        <begin position="1"/>
        <end position="22"/>
    </location>
</feature>